<evidence type="ECO:0000313" key="4">
    <source>
        <dbReference type="Proteomes" id="UP000225277"/>
    </source>
</evidence>
<dbReference type="AlphaFoldDB" id="A0A2D3ULP8"/>
<proteinExistence type="predicted"/>
<feature type="domain" description="HAM1-like N-terminal" evidence="2">
    <location>
        <begin position="227"/>
        <end position="568"/>
    </location>
</feature>
<protein>
    <recommendedName>
        <fullName evidence="2">HAM1-like N-terminal domain-containing protein</fullName>
    </recommendedName>
</protein>
<dbReference type="EMBL" id="FJUY01000001">
    <property type="protein sequence ID" value="CZT14061.1"/>
    <property type="molecule type" value="Genomic_DNA"/>
</dbReference>
<dbReference type="GO" id="GO:0008289">
    <property type="term" value="F:lipid binding"/>
    <property type="evidence" value="ECO:0007669"/>
    <property type="project" value="InterPro"/>
</dbReference>
<accession>A0A2D3ULP8</accession>
<feature type="domain" description="HAM1-like N-terminal" evidence="2">
    <location>
        <begin position="19"/>
        <end position="202"/>
    </location>
</feature>
<dbReference type="InterPro" id="IPR017943">
    <property type="entry name" value="Bactericidal_perm-incr_a/b_dom"/>
</dbReference>
<dbReference type="PANTHER" id="PTHR31138">
    <property type="entry name" value="CHROMOSOME 19, WHOLE GENOME SHOTGUN SEQUENCE"/>
    <property type="match status" value="1"/>
</dbReference>
<gene>
    <name evidence="3" type="ORF">RCC_00036</name>
</gene>
<dbReference type="PANTHER" id="PTHR31138:SF4">
    <property type="entry name" value="DUF5923 DOMAIN-CONTAINING PROTEIN"/>
    <property type="match status" value="1"/>
</dbReference>
<dbReference type="SUPFAM" id="SSF48371">
    <property type="entry name" value="ARM repeat"/>
    <property type="match status" value="1"/>
</dbReference>
<keyword evidence="4" id="KW-1185">Reference proteome</keyword>
<dbReference type="RefSeq" id="XP_023620959.1">
    <property type="nucleotide sequence ID" value="XM_023765191.1"/>
</dbReference>
<dbReference type="GeneID" id="35595443"/>
<dbReference type="InterPro" id="IPR045967">
    <property type="entry name" value="HAM1-like_N"/>
</dbReference>
<dbReference type="OrthoDB" id="5407957at2759"/>
<evidence type="ECO:0000313" key="3">
    <source>
        <dbReference type="EMBL" id="CZT14061.1"/>
    </source>
</evidence>
<evidence type="ECO:0000259" key="2">
    <source>
        <dbReference type="Pfam" id="PF19343"/>
    </source>
</evidence>
<dbReference type="Pfam" id="PF19343">
    <property type="entry name" value="HAM1_N"/>
    <property type="match status" value="2"/>
</dbReference>
<dbReference type="InterPro" id="IPR016024">
    <property type="entry name" value="ARM-type_fold"/>
</dbReference>
<dbReference type="STRING" id="112498.A0A2D3ULP8"/>
<reference evidence="3 4" key="1">
    <citation type="submission" date="2016-03" db="EMBL/GenBank/DDBJ databases">
        <authorList>
            <person name="Ploux O."/>
        </authorList>
    </citation>
    <scope>NUCLEOTIDE SEQUENCE [LARGE SCALE GENOMIC DNA]</scope>
    <source>
        <strain evidence="3 4">URUG2</strain>
    </source>
</reference>
<feature type="region of interest" description="Disordered" evidence="1">
    <location>
        <begin position="178"/>
        <end position="209"/>
    </location>
</feature>
<name>A0A2D3ULP8_9PEZI</name>
<dbReference type="Proteomes" id="UP000225277">
    <property type="component" value="Unassembled WGS sequence"/>
</dbReference>
<dbReference type="SUPFAM" id="SSF55394">
    <property type="entry name" value="Bactericidal permeability-increasing protein, BPI"/>
    <property type="match status" value="1"/>
</dbReference>
<dbReference type="Gene3D" id="3.15.10.10">
    <property type="entry name" value="Bactericidal permeability-increasing protein, domain 1"/>
    <property type="match status" value="1"/>
</dbReference>
<sequence length="731" mass="82727">MSLSERAPLLPQYEQDTVLQRELHQKLHSYQMYRALSKGYMPSTEQVIINLRTFLSSDVLNKDNPDLSTSGRRLIIATRQWLQQFMDLLQHKNSEDQIQDLVWFLSKSRISVDVDDLTARAQKSKAKADTKAAYQSLQTVGSLLLTNSDFRTFLGDLNVVGREVFKDTAFAVSSAAEEVGKKVEPSEEEKKTVAKPGADDGKKPPTKDELANEVTDLSKVVANGSADVARTAADSVEDKLAGDEGQTLINRLKQAVLKLRKRNDYSESVSTLATLIKRYAVTYSRAASEIAQVAQEDVQENEALDRAMHNLWIFATSFGEKEEWKKCEELFNQVMSHKENDPQFEQMMQDTGDSLQKLLTDPDFLDNAQEKFNELREKSKKVGTESSLSKDIQALLEQIERTFQSVLKDDDIHNLIQTTLRIFGILSPSNSTANPDLLQDAIHVFVPVLIAAIQYIPIPRLEISTPEIDLLLENLIVEPGRTINHTSFLPYRLKVETYNDVEIKKHKFATTTAMTNLMTIKIDGLSAKAEEIGFWLRAHKGLLRLADEGIGSFMLDERGVDIHIDVEIGKNRLEQVLTLKAVRVHIHKLDYKLRKSKLSWVGWLLKPLLRPIVRKVMEKKMAAGLADFFHAANRELLYARERLRATRIADPNDMLTFFKAVAARLTPEDDPDLYTRVGVAQPGKGVFKNVYAPGSIVKVWNEEATRAEERVEEFEAQGWRNDIFDVTAVRA</sequence>
<organism evidence="3 4">
    <name type="scientific">Ramularia collo-cygni</name>
    <dbReference type="NCBI Taxonomy" id="112498"/>
    <lineage>
        <taxon>Eukaryota</taxon>
        <taxon>Fungi</taxon>
        <taxon>Dikarya</taxon>
        <taxon>Ascomycota</taxon>
        <taxon>Pezizomycotina</taxon>
        <taxon>Dothideomycetes</taxon>
        <taxon>Dothideomycetidae</taxon>
        <taxon>Mycosphaerellales</taxon>
        <taxon>Mycosphaerellaceae</taxon>
        <taxon>Ramularia</taxon>
    </lineage>
</organism>
<evidence type="ECO:0000256" key="1">
    <source>
        <dbReference type="SAM" id="MobiDB-lite"/>
    </source>
</evidence>